<reference evidence="1" key="2">
    <citation type="submission" date="2023-07" db="EMBL/GenBank/DDBJ databases">
        <authorList>
            <person name="Aydin F."/>
            <person name="Tarhane S."/>
            <person name="Saticioglu I.B."/>
            <person name="Karakaya E."/>
            <person name="Abay S."/>
            <person name="Guran O."/>
            <person name="Bozkurt E."/>
            <person name="Uzum N."/>
            <person name="Olgun K."/>
            <person name="Jablonski D."/>
        </authorList>
    </citation>
    <scope>NUCLEOTIDE SEQUENCE</scope>
    <source>
        <strain evidence="1">Faydin-H75</strain>
    </source>
</reference>
<reference evidence="2 4" key="1">
    <citation type="submission" date="2023-07" db="EMBL/GenBank/DDBJ databases">
        <title>Unpublished Manusciprt.</title>
        <authorList>
            <person name="Aydin F."/>
            <person name="Tarhane S."/>
            <person name="Saticioglu I.B."/>
            <person name="Karakaya E."/>
            <person name="Abay S."/>
            <person name="Guran O."/>
            <person name="Bozkurt E."/>
            <person name="Uzum N."/>
            <person name="Olgun K."/>
            <person name="Jablonski D."/>
        </authorList>
    </citation>
    <scope>NUCLEOTIDE SEQUENCE</scope>
    <source>
        <strain evidence="4">faydin-H75</strain>
        <strain evidence="2">Faydin-H76</strain>
    </source>
</reference>
<reference evidence="1 3" key="3">
    <citation type="journal article" date="2024" name="Syst. Appl. Microbiol.">
        <title>Helicobacter cappadocius sp. nov., from lizards: The first psychrotrophic Helicobacter species.</title>
        <authorList>
            <person name="Aydin F."/>
            <person name="Tarhane S."/>
            <person name="Karakaya E."/>
            <person name="Abay S."/>
            <person name="Kayman T."/>
            <person name="Guran O."/>
            <person name="Bozkurt E."/>
            <person name="Uzum N."/>
            <person name="Avci A."/>
            <person name="Olgun K."/>
            <person name="Jablonski D."/>
            <person name="Guran C."/>
            <person name="Burcin Saticioglu I."/>
        </authorList>
    </citation>
    <scope>NUCLEOTIDE SEQUENCE [LARGE SCALE GENOMIC DNA]</scope>
    <source>
        <strain evidence="1">Faydin-H75</strain>
        <strain evidence="3">faydin-H76</strain>
    </source>
</reference>
<comment type="caution">
    <text evidence="2">The sequence shown here is derived from an EMBL/GenBank/DDBJ whole genome shotgun (WGS) entry which is preliminary data.</text>
</comment>
<dbReference type="InterPro" id="IPR049708">
    <property type="entry name" value="PP0621-like"/>
</dbReference>
<accession>A0AA90PLY1</accession>
<dbReference type="RefSeq" id="WP_305517500.1">
    <property type="nucleotide sequence ID" value="NZ_JAUPEV010000011.1"/>
</dbReference>
<evidence type="ECO:0000313" key="4">
    <source>
        <dbReference type="Proteomes" id="UP001240777"/>
    </source>
</evidence>
<dbReference type="Proteomes" id="UP001177258">
    <property type="component" value="Unassembled WGS sequence"/>
</dbReference>
<protein>
    <submittedName>
        <fullName evidence="2">PP0621 family protein</fullName>
    </submittedName>
</protein>
<dbReference type="EMBL" id="JAUYZK010000011">
    <property type="protein sequence ID" value="MDP2539589.1"/>
    <property type="molecule type" value="Genomic_DNA"/>
</dbReference>
<name>A0AA90PLY1_9HELI</name>
<sequence length="70" mass="8190">MRLVIILVIIALIVWFFFYRKPSVQKKQTKKPAEEIMLECCKCGTYISSQEAIISHKKCFCSKKCLDTEE</sequence>
<keyword evidence="4" id="KW-1185">Reference proteome</keyword>
<dbReference type="NCBIfam" id="NF041023">
    <property type="entry name" value="PP0621_fam"/>
    <property type="match status" value="1"/>
</dbReference>
<proteinExistence type="predicted"/>
<evidence type="ECO:0000313" key="2">
    <source>
        <dbReference type="EMBL" id="MDP2539589.1"/>
    </source>
</evidence>
<organism evidence="2 3">
    <name type="scientific">Helicobacter cappadocius</name>
    <dbReference type="NCBI Taxonomy" id="3063998"/>
    <lineage>
        <taxon>Bacteria</taxon>
        <taxon>Pseudomonadati</taxon>
        <taxon>Campylobacterota</taxon>
        <taxon>Epsilonproteobacteria</taxon>
        <taxon>Campylobacterales</taxon>
        <taxon>Helicobacteraceae</taxon>
        <taxon>Helicobacter</taxon>
    </lineage>
</organism>
<dbReference type="Proteomes" id="UP001240777">
    <property type="component" value="Unassembled WGS sequence"/>
</dbReference>
<dbReference type="AlphaFoldDB" id="A0AA90PLY1"/>
<evidence type="ECO:0000313" key="1">
    <source>
        <dbReference type="EMBL" id="MDO7253661.1"/>
    </source>
</evidence>
<dbReference type="EMBL" id="JAUPEV010000011">
    <property type="protein sequence ID" value="MDO7253661.1"/>
    <property type="molecule type" value="Genomic_DNA"/>
</dbReference>
<gene>
    <name evidence="1" type="ORF">Q5I04_07030</name>
    <name evidence="2" type="ORF">Q5I06_07360</name>
</gene>
<evidence type="ECO:0000313" key="3">
    <source>
        <dbReference type="Proteomes" id="UP001177258"/>
    </source>
</evidence>